<gene>
    <name evidence="2" type="ORF">GGR27_002142</name>
</gene>
<dbReference type="RefSeq" id="WP_168037399.1">
    <property type="nucleotide sequence ID" value="NZ_JAATJH010000003.1"/>
</dbReference>
<dbReference type="EMBL" id="JAATJH010000003">
    <property type="protein sequence ID" value="NJC26632.1"/>
    <property type="molecule type" value="Genomic_DNA"/>
</dbReference>
<keyword evidence="3" id="KW-1185">Reference proteome</keyword>
<proteinExistence type="predicted"/>
<evidence type="ECO:0000313" key="2">
    <source>
        <dbReference type="EMBL" id="NJC26632.1"/>
    </source>
</evidence>
<evidence type="ECO:0000313" key="3">
    <source>
        <dbReference type="Proteomes" id="UP000770785"/>
    </source>
</evidence>
<keyword evidence="1" id="KW-1133">Transmembrane helix</keyword>
<feature type="transmembrane region" description="Helical" evidence="1">
    <location>
        <begin position="49"/>
        <end position="67"/>
    </location>
</feature>
<keyword evidence="1" id="KW-0812">Transmembrane</keyword>
<protein>
    <recommendedName>
        <fullName evidence="4">Stress-associated endoplasmic reticulum protein</fullName>
    </recommendedName>
</protein>
<comment type="caution">
    <text evidence="2">The sequence shown here is derived from an EMBL/GenBank/DDBJ whole genome shotgun (WGS) entry which is preliminary data.</text>
</comment>
<evidence type="ECO:0000256" key="1">
    <source>
        <dbReference type="SAM" id="Phobius"/>
    </source>
</evidence>
<sequence>MYTSQTISPNFSHRLTPAERRLTAGSANRAGLKNAAHRSTLPAAQKSDLVTAFMGGTVLISFLIALISL</sequence>
<organism evidence="2 3">
    <name type="scientific">Neolewinella antarctica</name>
    <dbReference type="NCBI Taxonomy" id="442734"/>
    <lineage>
        <taxon>Bacteria</taxon>
        <taxon>Pseudomonadati</taxon>
        <taxon>Bacteroidota</taxon>
        <taxon>Saprospiria</taxon>
        <taxon>Saprospirales</taxon>
        <taxon>Lewinellaceae</taxon>
        <taxon>Neolewinella</taxon>
    </lineage>
</organism>
<reference evidence="2 3" key="1">
    <citation type="submission" date="2020-03" db="EMBL/GenBank/DDBJ databases">
        <title>Genomic Encyclopedia of Type Strains, Phase IV (KMG-IV): sequencing the most valuable type-strain genomes for metagenomic binning, comparative biology and taxonomic classification.</title>
        <authorList>
            <person name="Goeker M."/>
        </authorList>
    </citation>
    <scope>NUCLEOTIDE SEQUENCE [LARGE SCALE GENOMIC DNA]</scope>
    <source>
        <strain evidence="2 3">DSM 105096</strain>
    </source>
</reference>
<accession>A0ABX0XBP9</accession>
<name>A0ABX0XBP9_9BACT</name>
<evidence type="ECO:0008006" key="4">
    <source>
        <dbReference type="Google" id="ProtNLM"/>
    </source>
</evidence>
<keyword evidence="1" id="KW-0472">Membrane</keyword>
<dbReference type="Proteomes" id="UP000770785">
    <property type="component" value="Unassembled WGS sequence"/>
</dbReference>